<dbReference type="SUPFAM" id="SSF46785">
    <property type="entry name" value="Winged helix' DNA-binding domain"/>
    <property type="match status" value="1"/>
</dbReference>
<accession>A0AAW7XI74</accession>
<gene>
    <name evidence="5" type="ORF">Q4490_10545</name>
</gene>
<evidence type="ECO:0000313" key="6">
    <source>
        <dbReference type="Proteomes" id="UP001169862"/>
    </source>
</evidence>
<dbReference type="PROSITE" id="PS50995">
    <property type="entry name" value="HTH_MARR_2"/>
    <property type="match status" value="1"/>
</dbReference>
<dbReference type="Gene3D" id="1.10.10.10">
    <property type="entry name" value="Winged helix-like DNA-binding domain superfamily/Winged helix DNA-binding domain"/>
    <property type="match status" value="1"/>
</dbReference>
<dbReference type="PRINTS" id="PR00598">
    <property type="entry name" value="HTHMARR"/>
</dbReference>
<name>A0AAW7XI74_9GAMM</name>
<dbReference type="Pfam" id="PF12802">
    <property type="entry name" value="MarR_2"/>
    <property type="match status" value="1"/>
</dbReference>
<evidence type="ECO:0000259" key="4">
    <source>
        <dbReference type="PROSITE" id="PS50995"/>
    </source>
</evidence>
<keyword evidence="3" id="KW-0804">Transcription</keyword>
<dbReference type="GO" id="GO:0003677">
    <property type="term" value="F:DNA binding"/>
    <property type="evidence" value="ECO:0007669"/>
    <property type="project" value="UniProtKB-KW"/>
</dbReference>
<dbReference type="GO" id="GO:0003700">
    <property type="term" value="F:DNA-binding transcription factor activity"/>
    <property type="evidence" value="ECO:0007669"/>
    <property type="project" value="InterPro"/>
</dbReference>
<sequence>MIKQTPVTQVLHKTEKNWPESHQEISPEILRIYRINDYLRQNVQIVLDNFGLQAADFAVLETLRKEPAPHCLTPTELSTAMLFSSGGLTKVLHRMTNAGYITRIHNPHDKRGKLVQLTESGGTLINEVIVKLHSQEQSIMAALSTHEKTALNQLLEKLLNVWEE</sequence>
<dbReference type="AlphaFoldDB" id="A0AAW7XI74"/>
<proteinExistence type="predicted"/>
<evidence type="ECO:0000256" key="3">
    <source>
        <dbReference type="ARBA" id="ARBA00023163"/>
    </source>
</evidence>
<dbReference type="RefSeq" id="WP_215152662.1">
    <property type="nucleotide sequence ID" value="NZ_JAHHDZ010000019.1"/>
</dbReference>
<dbReference type="Proteomes" id="UP001169862">
    <property type="component" value="Unassembled WGS sequence"/>
</dbReference>
<organism evidence="5 6">
    <name type="scientific">Neptunomonas phycophila</name>
    <dbReference type="NCBI Taxonomy" id="1572645"/>
    <lineage>
        <taxon>Bacteria</taxon>
        <taxon>Pseudomonadati</taxon>
        <taxon>Pseudomonadota</taxon>
        <taxon>Gammaproteobacteria</taxon>
        <taxon>Oceanospirillales</taxon>
        <taxon>Oceanospirillaceae</taxon>
        <taxon>Neptunomonas</taxon>
    </lineage>
</organism>
<dbReference type="SMART" id="SM00347">
    <property type="entry name" value="HTH_MARR"/>
    <property type="match status" value="1"/>
</dbReference>
<protein>
    <submittedName>
        <fullName evidence="5">MarR family transcriptional regulator</fullName>
    </submittedName>
</protein>
<dbReference type="InterPro" id="IPR036388">
    <property type="entry name" value="WH-like_DNA-bd_sf"/>
</dbReference>
<dbReference type="PANTHER" id="PTHR42756">
    <property type="entry name" value="TRANSCRIPTIONAL REGULATOR, MARR"/>
    <property type="match status" value="1"/>
</dbReference>
<dbReference type="InterPro" id="IPR036390">
    <property type="entry name" value="WH_DNA-bd_sf"/>
</dbReference>
<dbReference type="PANTHER" id="PTHR42756:SF1">
    <property type="entry name" value="TRANSCRIPTIONAL REPRESSOR OF EMRAB OPERON"/>
    <property type="match status" value="1"/>
</dbReference>
<evidence type="ECO:0000313" key="5">
    <source>
        <dbReference type="EMBL" id="MDO6454003.1"/>
    </source>
</evidence>
<feature type="domain" description="HTH marR-type" evidence="4">
    <location>
        <begin position="22"/>
        <end position="160"/>
    </location>
</feature>
<evidence type="ECO:0000256" key="1">
    <source>
        <dbReference type="ARBA" id="ARBA00023015"/>
    </source>
</evidence>
<reference evidence="5" key="1">
    <citation type="submission" date="2023-07" db="EMBL/GenBank/DDBJ databases">
        <title>Genome content predicts the carbon catabolic preferences of heterotrophic bacteria.</title>
        <authorList>
            <person name="Gralka M."/>
        </authorList>
    </citation>
    <scope>NUCLEOTIDE SEQUENCE</scope>
    <source>
        <strain evidence="5">I2M16</strain>
    </source>
</reference>
<comment type="caution">
    <text evidence="5">The sequence shown here is derived from an EMBL/GenBank/DDBJ whole genome shotgun (WGS) entry which is preliminary data.</text>
</comment>
<dbReference type="InterPro" id="IPR000835">
    <property type="entry name" value="HTH_MarR-typ"/>
</dbReference>
<keyword evidence="2" id="KW-0238">DNA-binding</keyword>
<evidence type="ECO:0000256" key="2">
    <source>
        <dbReference type="ARBA" id="ARBA00023125"/>
    </source>
</evidence>
<keyword evidence="1" id="KW-0805">Transcription regulation</keyword>
<dbReference type="EMBL" id="JAUOPG010000006">
    <property type="protein sequence ID" value="MDO6454003.1"/>
    <property type="molecule type" value="Genomic_DNA"/>
</dbReference>